<dbReference type="PANTHER" id="PTHR30443">
    <property type="entry name" value="INNER MEMBRANE PROTEIN"/>
    <property type="match status" value="1"/>
</dbReference>
<proteinExistence type="predicted"/>
<dbReference type="SUPFAM" id="SSF53649">
    <property type="entry name" value="Alkaline phosphatase-like"/>
    <property type="match status" value="1"/>
</dbReference>
<evidence type="ECO:0000256" key="2">
    <source>
        <dbReference type="ARBA" id="ARBA00022475"/>
    </source>
</evidence>
<dbReference type="GO" id="GO:0016787">
    <property type="term" value="F:hydrolase activity"/>
    <property type="evidence" value="ECO:0007669"/>
    <property type="project" value="UniProtKB-KW"/>
</dbReference>
<evidence type="ECO:0000256" key="4">
    <source>
        <dbReference type="ARBA" id="ARBA00022692"/>
    </source>
</evidence>
<dbReference type="Pfam" id="PF00884">
    <property type="entry name" value="Sulfatase"/>
    <property type="match status" value="1"/>
</dbReference>
<name>A0A6N6BHH1_CAMLA</name>
<evidence type="ECO:0000256" key="6">
    <source>
        <dbReference type="ARBA" id="ARBA00023136"/>
    </source>
</evidence>
<comment type="subcellular location">
    <subcellularLocation>
        <location evidence="1">Cell membrane</location>
        <topology evidence="1">Multi-pass membrane protein</topology>
    </subcellularLocation>
</comment>
<feature type="domain" description="Sulfatase N-terminal" evidence="8">
    <location>
        <begin position="250"/>
        <end position="537"/>
    </location>
</feature>
<feature type="transmembrane region" description="Helical" evidence="7">
    <location>
        <begin position="131"/>
        <end position="149"/>
    </location>
</feature>
<keyword evidence="4 7" id="KW-0812">Transmembrane</keyword>
<accession>A0A6N6BHH1</accession>
<dbReference type="EMBL" id="AANNSE010000005">
    <property type="protein sequence ID" value="EDP6814869.1"/>
    <property type="molecule type" value="Genomic_DNA"/>
</dbReference>
<dbReference type="EMBL" id="AANNSE010000024">
    <property type="protein sequence ID" value="EDP6815492.1"/>
    <property type="molecule type" value="Genomic_DNA"/>
</dbReference>
<evidence type="ECO:0000256" key="1">
    <source>
        <dbReference type="ARBA" id="ARBA00004651"/>
    </source>
</evidence>
<sequence length="579" mass="68982">MQKERYFDFVVKYFPYISLIFILDVSISLWWSYLTFEREFYEWVLFKAIKNVFIVFILEIFIIHVFFLFFKERARYIVYFLAVYAVIAFILQTYLLVNYSAKFNPMFIDVFSQISPKETLEFIETYIDKKYFILCLTFIVLIGIFLYFCKKIKLKQYVKDNTIKVFQIIYILIIVGLLLDCANRYFIKKQGIDSIDKINFSFFIDIPEQFLRYYGENGIWADYNFYLKNYEKIANDYKNSIATISEKRIPYVVFIVGESTQRNYMSLYGYDLKTTPNLDILEKNGNLIKFSDTISPFASTQASLRRVMNFSNIENEKNWYDRINIVDLYNLAGYKSMFISNHEQPLSGHTSITRAVASRANKTIYLDEFTTDDKIFTKQPDGAMLPYIKNASNIYDFFVLQLMGTHFKYDRRYEKQFAKFTSKDIKRNLDEKFKVNIANYANAVLYNDYFINEVFGFFKDKEAIVVYISDHGESVYEYRDRAEHFVTSRFTAEIPFFFIVSDKFKQNNPELVNRIIKAKDRPFMIDDLIHTMTSIGGIKVEDYDPARDVLSDEFNSNRIRIFNGEVDYDKVLKYEKARY</sequence>
<organism evidence="10 11">
    <name type="scientific">Campylobacter lari</name>
    <dbReference type="NCBI Taxonomy" id="201"/>
    <lineage>
        <taxon>Bacteria</taxon>
        <taxon>Pseudomonadati</taxon>
        <taxon>Campylobacterota</taxon>
        <taxon>Epsilonproteobacteria</taxon>
        <taxon>Campylobacterales</taxon>
        <taxon>Campylobacteraceae</taxon>
        <taxon>Campylobacter</taxon>
    </lineage>
</organism>
<evidence type="ECO:0000313" key="11">
    <source>
        <dbReference type="Proteomes" id="UP000471322"/>
    </source>
</evidence>
<feature type="transmembrane region" description="Helical" evidence="7">
    <location>
        <begin position="161"/>
        <end position="179"/>
    </location>
</feature>
<dbReference type="AlphaFoldDB" id="A0A6N6BHH1"/>
<comment type="caution">
    <text evidence="10">The sequence shown here is derived from an EMBL/GenBank/DDBJ whole genome shotgun (WGS) entry which is preliminary data.</text>
</comment>
<keyword evidence="10" id="KW-0378">Hydrolase</keyword>
<feature type="transmembrane region" description="Helical" evidence="7">
    <location>
        <begin position="77"/>
        <end position="97"/>
    </location>
</feature>
<keyword evidence="6 7" id="KW-0472">Membrane</keyword>
<dbReference type="Gene3D" id="3.40.720.10">
    <property type="entry name" value="Alkaline Phosphatase, subunit A"/>
    <property type="match status" value="1"/>
</dbReference>
<dbReference type="CDD" id="cd16017">
    <property type="entry name" value="LptA"/>
    <property type="match status" value="1"/>
</dbReference>
<dbReference type="InterPro" id="IPR000917">
    <property type="entry name" value="Sulfatase_N"/>
</dbReference>
<dbReference type="GO" id="GO:0005886">
    <property type="term" value="C:plasma membrane"/>
    <property type="evidence" value="ECO:0007669"/>
    <property type="project" value="UniProtKB-SubCell"/>
</dbReference>
<keyword evidence="2" id="KW-1003">Cell membrane</keyword>
<dbReference type="GO" id="GO:0009244">
    <property type="term" value="P:lipopolysaccharide core region biosynthetic process"/>
    <property type="evidence" value="ECO:0007669"/>
    <property type="project" value="TreeGrafter"/>
</dbReference>
<dbReference type="InterPro" id="IPR040423">
    <property type="entry name" value="PEA_transferase"/>
</dbReference>
<dbReference type="Proteomes" id="UP000471322">
    <property type="component" value="Unassembled WGS sequence"/>
</dbReference>
<gene>
    <name evidence="9" type="ORF">GL567_04705</name>
    <name evidence="10" type="ORF">GL567_08010</name>
</gene>
<evidence type="ECO:0000259" key="8">
    <source>
        <dbReference type="Pfam" id="PF00884"/>
    </source>
</evidence>
<dbReference type="PANTHER" id="PTHR30443:SF2">
    <property type="entry name" value="PHOSPHOETHANOLAMINE TRANSFERASE EPTC"/>
    <property type="match status" value="1"/>
</dbReference>
<dbReference type="InterPro" id="IPR017850">
    <property type="entry name" value="Alkaline_phosphatase_core_sf"/>
</dbReference>
<evidence type="ECO:0000256" key="5">
    <source>
        <dbReference type="ARBA" id="ARBA00022989"/>
    </source>
</evidence>
<feature type="transmembrane region" description="Helical" evidence="7">
    <location>
        <begin position="12"/>
        <end position="32"/>
    </location>
</feature>
<evidence type="ECO:0000313" key="10">
    <source>
        <dbReference type="EMBL" id="EDP6815492.1"/>
    </source>
</evidence>
<evidence type="ECO:0000256" key="3">
    <source>
        <dbReference type="ARBA" id="ARBA00022679"/>
    </source>
</evidence>
<keyword evidence="5 7" id="KW-1133">Transmembrane helix</keyword>
<feature type="transmembrane region" description="Helical" evidence="7">
    <location>
        <begin position="52"/>
        <end position="70"/>
    </location>
</feature>
<dbReference type="InterPro" id="IPR058130">
    <property type="entry name" value="PEA_transf_C"/>
</dbReference>
<evidence type="ECO:0000256" key="7">
    <source>
        <dbReference type="SAM" id="Phobius"/>
    </source>
</evidence>
<keyword evidence="3 10" id="KW-0808">Transferase</keyword>
<dbReference type="GO" id="GO:0016776">
    <property type="term" value="F:phosphotransferase activity, phosphate group as acceptor"/>
    <property type="evidence" value="ECO:0007669"/>
    <property type="project" value="TreeGrafter"/>
</dbReference>
<protein>
    <submittedName>
        <fullName evidence="10">Sulfatase-like hydrolase/transferase</fullName>
    </submittedName>
</protein>
<reference evidence="10 11" key="1">
    <citation type="submission" date="2019-11" db="EMBL/GenBank/DDBJ databases">
        <authorList>
            <consortium name="PulseNet: The National Subtyping Network for Foodborne Disease Surveillance"/>
            <person name="Tarr C.L."/>
            <person name="Trees E."/>
            <person name="Katz L.S."/>
            <person name="Carleton-Romer H.A."/>
            <person name="Stroika S."/>
            <person name="Kucerova Z."/>
            <person name="Roache K.F."/>
            <person name="Sabol A.L."/>
            <person name="Besser J."/>
            <person name="Gerner-Smidt P."/>
        </authorList>
    </citation>
    <scope>NUCLEOTIDE SEQUENCE [LARGE SCALE GENOMIC DNA]</scope>
    <source>
        <strain evidence="10 11">PNUSAC013627</strain>
    </source>
</reference>
<evidence type="ECO:0000313" key="9">
    <source>
        <dbReference type="EMBL" id="EDP6814869.1"/>
    </source>
</evidence>